<feature type="region of interest" description="Disordered" evidence="18">
    <location>
        <begin position="1376"/>
        <end position="1412"/>
    </location>
</feature>
<keyword evidence="5" id="KW-0479">Metal-binding</keyword>
<dbReference type="GO" id="GO:0051864">
    <property type="term" value="F:histone H3K36 demethylase activity"/>
    <property type="evidence" value="ECO:0007669"/>
    <property type="project" value="TreeGrafter"/>
</dbReference>
<evidence type="ECO:0000256" key="12">
    <source>
        <dbReference type="ARBA" id="ARBA00023004"/>
    </source>
</evidence>
<keyword evidence="14" id="KW-0804">Transcription</keyword>
<dbReference type="GO" id="GO:0010468">
    <property type="term" value="P:regulation of gene expression"/>
    <property type="evidence" value="ECO:0007669"/>
    <property type="project" value="TreeGrafter"/>
</dbReference>
<dbReference type="InterPro" id="IPR001965">
    <property type="entry name" value="Znf_PHD"/>
</dbReference>
<comment type="similarity">
    <text evidence="3">Belongs to the JHDM3 histone demethylase family.</text>
</comment>
<feature type="compositionally biased region" description="Basic and acidic residues" evidence="18">
    <location>
        <begin position="1442"/>
        <end position="1457"/>
    </location>
</feature>
<evidence type="ECO:0000256" key="11">
    <source>
        <dbReference type="ARBA" id="ARBA00023002"/>
    </source>
</evidence>
<evidence type="ECO:0000256" key="13">
    <source>
        <dbReference type="ARBA" id="ARBA00023015"/>
    </source>
</evidence>
<dbReference type="GO" id="GO:0005634">
    <property type="term" value="C:nucleus"/>
    <property type="evidence" value="ECO:0007669"/>
    <property type="project" value="UniProtKB-SubCell"/>
</dbReference>
<dbReference type="SUPFAM" id="SSF63748">
    <property type="entry name" value="Tudor/PWWP/MBT"/>
    <property type="match status" value="2"/>
</dbReference>
<keyword evidence="11" id="KW-0560">Oxidoreductase</keyword>
<keyword evidence="7 17" id="KW-0863">Zinc-finger</keyword>
<feature type="compositionally biased region" description="Acidic residues" evidence="18">
    <location>
        <begin position="416"/>
        <end position="431"/>
    </location>
</feature>
<comment type="catalytic activity">
    <reaction evidence="16">
        <text>N(6),N(6),N(6)-trimethyl-L-lysyl(9)-[histone H3] + 2 2-oxoglutarate + 2 O2 = N(6)-methyl-L-lysyl(9)-[histone H3] + 2 formaldehyde + 2 succinate + 2 CO2</text>
        <dbReference type="Rhea" id="RHEA:60200"/>
        <dbReference type="Rhea" id="RHEA-COMP:15538"/>
        <dbReference type="Rhea" id="RHEA-COMP:15542"/>
        <dbReference type="ChEBI" id="CHEBI:15379"/>
        <dbReference type="ChEBI" id="CHEBI:16526"/>
        <dbReference type="ChEBI" id="CHEBI:16810"/>
        <dbReference type="ChEBI" id="CHEBI:16842"/>
        <dbReference type="ChEBI" id="CHEBI:30031"/>
        <dbReference type="ChEBI" id="CHEBI:61929"/>
        <dbReference type="ChEBI" id="CHEBI:61961"/>
        <dbReference type="EC" id="1.14.11.66"/>
    </reaction>
</comment>
<feature type="domain" description="JmjN" evidence="20">
    <location>
        <begin position="13"/>
        <end position="55"/>
    </location>
</feature>
<feature type="compositionally biased region" description="Basic and acidic residues" evidence="18">
    <location>
        <begin position="432"/>
        <end position="456"/>
    </location>
</feature>
<dbReference type="GO" id="GO:0008270">
    <property type="term" value="F:zinc ion binding"/>
    <property type="evidence" value="ECO:0007669"/>
    <property type="project" value="UniProtKB-KW"/>
</dbReference>
<evidence type="ECO:0000256" key="17">
    <source>
        <dbReference type="PROSITE-ProRule" id="PRU00146"/>
    </source>
</evidence>
<dbReference type="SMART" id="SM00545">
    <property type="entry name" value="JmjN"/>
    <property type="match status" value="1"/>
</dbReference>
<feature type="compositionally biased region" description="Low complexity" evidence="18">
    <location>
        <begin position="840"/>
        <end position="849"/>
    </location>
</feature>
<dbReference type="SUPFAM" id="SSF51197">
    <property type="entry name" value="Clavaminate synthase-like"/>
    <property type="match status" value="1"/>
</dbReference>
<evidence type="ECO:0000256" key="18">
    <source>
        <dbReference type="SAM" id="MobiDB-lite"/>
    </source>
</evidence>
<dbReference type="PROSITE" id="PS51184">
    <property type="entry name" value="JMJC"/>
    <property type="match status" value="1"/>
</dbReference>
<reference evidence="23" key="1">
    <citation type="submission" date="2019-08" db="EMBL/GenBank/DDBJ databases">
        <title>The improved chromosome-level genome for the pearl oyster Pinctada fucata martensii using PacBio sequencing and Hi-C.</title>
        <authorList>
            <person name="Zheng Z."/>
        </authorList>
    </citation>
    <scope>NUCLEOTIDE SEQUENCE</scope>
    <source>
        <strain evidence="23">ZZ-2019</strain>
        <tissue evidence="23">Adductor muscle</tissue>
    </source>
</reference>
<evidence type="ECO:0000256" key="2">
    <source>
        <dbReference type="ARBA" id="ARBA00004123"/>
    </source>
</evidence>
<dbReference type="EC" id="1.14.11.66" evidence="4"/>
<dbReference type="GO" id="GO:0140684">
    <property type="term" value="F:histone H3K9me2/H3K9me3 demethylase activity"/>
    <property type="evidence" value="ECO:0007669"/>
    <property type="project" value="UniProtKB-EC"/>
</dbReference>
<dbReference type="SMART" id="SM00333">
    <property type="entry name" value="TUDOR"/>
    <property type="match status" value="2"/>
</dbReference>
<dbReference type="CDD" id="cd20392">
    <property type="entry name" value="Tudor_JMJD2_rpt2"/>
    <property type="match status" value="1"/>
</dbReference>
<comment type="caution">
    <text evidence="23">The sequence shown here is derived from an EMBL/GenBank/DDBJ whole genome shotgun (WGS) entry which is preliminary data.</text>
</comment>
<sequence>MESSSGGNSIPKIMVFRPTMEEFKDFTKFVEYMESQGAHKAGVAKVIPPAEWKPRRAGYDDIELTIPAPITQVVTGCQGLYQQFNIQKKGMSVKDFEKLANSDRYRTPRHFDYEELERKYWKNITFVNPIYGADISGSLYDDDQDYWNIQRLGTILDYVNGDYGIKIEGVNTAYLYFGMWKTTFPWHTEDMDLYSINYLHFGAPKSWYAIPPEHGRRLERLAQGFFPSSFQACPAFLRHKMTLISPAMLKQYSIPFNKITQEAGEFMITFPYGYHAGYNHGFNCAESTNFATRRWIEYGKRCLQCTCRKDGVKISMDCFVKRFQPERYQAWKNGKDIGPHPEDDQSKLYNKHRDSDHQKANDSGTVQTKRHPISRASKAIKKETIENGHKAKKKKKVKEKEKPQNTDGKESSSSESTDESDDYGGTTEEEADVKSETDKSQTGKSSDSDEPSKRKIDVYLKDVVKKEAQENKKSPASFQAAFESLVAARSAAMALRPGSVVEEAPPKPRQYRKRKIKVPEEAEKVKELNVEIIKAEDLLEGETQGNLDNDVKQVKSEIVYAAQPTVETVRSVDQIIPKKKPRKENPQLKSSYSFIPLSETKAKAQATEFNRLNFLMPTIQWIKQQKMLQNSKGVKTAAIGSPTFGSSSGLTFGDLIVSSHGANTVSLSGSRVSDHAQAANAENAALSPKLSGSSKLTVVTPSVQNPTQYVKTVGVSTTDAHDSHALDLTLAMDGKRNTIQSLPQNQGEMSNINTSPQRSSADSNTQTTSTPPKSELEAQLMKPELKLTGQQKSLFSSMNQIFELTNNMVNQKRDSVGSSTELVKSPCSAGSKSPRSTAISPSRSPRSLLNPTSIVNMQEASAGVIHDHGGLGSPTSTSNLSLLSAAATGSIPYSSPPATKQSAVNSLTFAKMISHKANLQQRQQAAGQLQGRKLETSNTLLTQQPAHQAQPETPMRFQYLNAASAAARLQNPLRAPTANVHSTTPTSQQQTFLVNIPVMHSGTTTGIISSTAATSINASQGKQKHVIVNSSTGVVDVVRLNQPANKLSTIDVTSKQTVGQLLKASQGRVSIVNQSEQKVTNQANSSSLQVLVKPVVTTSVVNNQLLTKTVNVVNVVPATAPGKTSTIINSDTSRKVGVYGITSPGTSKAIQNVQGLQPTSIVPNLPIRAIQVAAPVGSSQQNVVNILKQQPIQTLNGQSPSSISQPLTVAVTPQQVPRNAGLCIVSQSKPPGLLTTSSQLVTAGKGITAPVLGTAVKHKTLPQFGGSPQFTGTTQFLLQGVTQLHPTPSSFKVDAKTPVFQSLVTTPSCPPSVIDKTSVVKNSTANVNSASSVIKGMETDQSYGAIVSPNKVLQLVPQPIVPISQVSSVSTAVTTAPQMSSPSHHEYAVSPSKTHSVCSTSNPKSPIYRMSSPTADVDRTVVQTSGYSSFIGNKKMSNGKHKAGDEMTSQEEHGHEKVAKKRKSTSDDSKKSPKKQQKENIEKAINHLMDTTKKMKEASGKKSKPKEESEPKRSKKSSTSSSSDGSPHKEADHAIVLNSIMSEPWSRPVKKLWQHLLLNFEAEQEFNMRVCRKAPHCIICSLFKPLQYLLEDEEENIKLTKKCVKSYMKSLPDKSLPMIPEMCFVCSPENPRPMIHNVSLDKDGLSPLLVCQECKICVHASCYGVLDVPKNTKNWRCTRCTRQMLSAECSLCCLRGGALKPTTDGKWAHIVCALTLPEVKFENPSRREPINTDDMNVDRSKLKCYYCSPMKNSDQSSGMCVQCSLGRCTSSFHVTCAYAAGVMFETSDWPFPVYVTCNKHGTHKEKVMAKERKVTQLEIGDLVFAKHRNTRYYKAGVIKIEHQTFYSLDFDDGSFSDDTFPEDIVGYSPNIPPPIGAAVQVKWTDNELYGAKFKGSSVHTLFHVQFEDGTEKEYKRHELWTLDEELPKHVRSRLSEASERRFSIFYDDEIVKEVGNQHTRHKKISYSKMNG</sequence>
<dbReference type="InterPro" id="IPR011011">
    <property type="entry name" value="Znf_FYVE_PHD"/>
</dbReference>
<dbReference type="InterPro" id="IPR003347">
    <property type="entry name" value="JmjC_dom"/>
</dbReference>
<evidence type="ECO:0000256" key="1">
    <source>
        <dbReference type="ARBA" id="ARBA00001954"/>
    </source>
</evidence>
<protein>
    <recommendedName>
        <fullName evidence="4">[histone H3]-trimethyl-L-lysine(9) demethylase</fullName>
        <ecNumber evidence="4">1.14.11.66</ecNumber>
    </recommendedName>
</protein>
<proteinExistence type="inferred from homology"/>
<feature type="compositionally biased region" description="Polar residues" evidence="18">
    <location>
        <begin position="741"/>
        <end position="772"/>
    </location>
</feature>
<comment type="subcellular location">
    <subcellularLocation>
        <location evidence="2">Nucleus</location>
    </subcellularLocation>
</comment>
<feature type="domain" description="JmjC" evidence="21">
    <location>
        <begin position="141"/>
        <end position="307"/>
    </location>
</feature>
<dbReference type="Pfam" id="PF02375">
    <property type="entry name" value="JmjN"/>
    <property type="match status" value="1"/>
</dbReference>
<dbReference type="Proteomes" id="UP001186944">
    <property type="component" value="Unassembled WGS sequence"/>
</dbReference>
<dbReference type="SMART" id="SM00249">
    <property type="entry name" value="PHD"/>
    <property type="match status" value="2"/>
</dbReference>
<evidence type="ECO:0000313" key="24">
    <source>
        <dbReference type="Proteomes" id="UP001186944"/>
    </source>
</evidence>
<keyword evidence="8" id="KW-0862">Zinc</keyword>
<dbReference type="SMART" id="SM00558">
    <property type="entry name" value="JmjC"/>
    <property type="match status" value="1"/>
</dbReference>
<feature type="region of interest" description="Disordered" evidence="18">
    <location>
        <begin position="332"/>
        <end position="456"/>
    </location>
</feature>
<dbReference type="InterPro" id="IPR002999">
    <property type="entry name" value="Tudor"/>
</dbReference>
<dbReference type="PROSITE" id="PS51805">
    <property type="entry name" value="EPHD"/>
    <property type="match status" value="1"/>
</dbReference>
<dbReference type="PANTHER" id="PTHR10694">
    <property type="entry name" value="LYSINE-SPECIFIC DEMETHYLASE"/>
    <property type="match status" value="1"/>
</dbReference>
<feature type="compositionally biased region" description="Basic and acidic residues" evidence="18">
    <location>
        <begin position="333"/>
        <end position="360"/>
    </location>
</feature>
<evidence type="ECO:0000256" key="16">
    <source>
        <dbReference type="ARBA" id="ARBA00049349"/>
    </source>
</evidence>
<feature type="compositionally biased region" description="Basic and acidic residues" evidence="18">
    <location>
        <begin position="398"/>
        <end position="412"/>
    </location>
</feature>
<keyword evidence="6" id="KW-0677">Repeat</keyword>
<dbReference type="Gene3D" id="2.30.30.140">
    <property type="match status" value="1"/>
</dbReference>
<keyword evidence="10" id="KW-0223">Dioxygenase</keyword>
<evidence type="ECO:0000256" key="4">
    <source>
        <dbReference type="ARBA" id="ARBA00012900"/>
    </source>
</evidence>
<evidence type="ECO:0000256" key="5">
    <source>
        <dbReference type="ARBA" id="ARBA00022723"/>
    </source>
</evidence>
<evidence type="ECO:0000259" key="22">
    <source>
        <dbReference type="PROSITE" id="PS51805"/>
    </source>
</evidence>
<evidence type="ECO:0000259" key="20">
    <source>
        <dbReference type="PROSITE" id="PS51183"/>
    </source>
</evidence>
<name>A0AA89BWZ4_PINIB</name>
<keyword evidence="12" id="KW-0408">Iron</keyword>
<dbReference type="PROSITE" id="PS50016">
    <property type="entry name" value="ZF_PHD_2"/>
    <property type="match status" value="1"/>
</dbReference>
<organism evidence="23 24">
    <name type="scientific">Pinctada imbricata</name>
    <name type="common">Atlantic pearl-oyster</name>
    <name type="synonym">Pinctada martensii</name>
    <dbReference type="NCBI Taxonomy" id="66713"/>
    <lineage>
        <taxon>Eukaryota</taxon>
        <taxon>Metazoa</taxon>
        <taxon>Spiralia</taxon>
        <taxon>Lophotrochozoa</taxon>
        <taxon>Mollusca</taxon>
        <taxon>Bivalvia</taxon>
        <taxon>Autobranchia</taxon>
        <taxon>Pteriomorphia</taxon>
        <taxon>Pterioida</taxon>
        <taxon>Pterioidea</taxon>
        <taxon>Pteriidae</taxon>
        <taxon>Pinctada</taxon>
    </lineage>
</organism>
<dbReference type="InterPro" id="IPR013083">
    <property type="entry name" value="Znf_RING/FYVE/PHD"/>
</dbReference>
<dbReference type="InterPro" id="IPR003349">
    <property type="entry name" value="JmjN"/>
</dbReference>
<dbReference type="PANTHER" id="PTHR10694:SF129">
    <property type="entry name" value="LYSINE-SPECIFIC DEMETHYLASE 4B-RELATED"/>
    <property type="match status" value="1"/>
</dbReference>
<dbReference type="Gene3D" id="3.30.40.10">
    <property type="entry name" value="Zinc/RING finger domain, C3HC4 (zinc finger)"/>
    <property type="match status" value="1"/>
</dbReference>
<feature type="region of interest" description="Disordered" evidence="18">
    <location>
        <begin position="1429"/>
        <end position="1530"/>
    </location>
</feature>
<evidence type="ECO:0000256" key="8">
    <source>
        <dbReference type="ARBA" id="ARBA00022833"/>
    </source>
</evidence>
<dbReference type="Pfam" id="PF13831">
    <property type="entry name" value="PHD_2"/>
    <property type="match status" value="1"/>
</dbReference>
<accession>A0AA89BWZ4</accession>
<keyword evidence="9" id="KW-0156">Chromatin regulator</keyword>
<feature type="compositionally biased region" description="Basic and acidic residues" evidence="18">
    <location>
        <begin position="1464"/>
        <end position="1512"/>
    </location>
</feature>
<evidence type="ECO:0000313" key="23">
    <source>
        <dbReference type="EMBL" id="KAK3090508.1"/>
    </source>
</evidence>
<evidence type="ECO:0000259" key="19">
    <source>
        <dbReference type="PROSITE" id="PS50016"/>
    </source>
</evidence>
<dbReference type="SUPFAM" id="SSF57903">
    <property type="entry name" value="FYVE/PHD zinc finger"/>
    <property type="match status" value="1"/>
</dbReference>
<evidence type="ECO:0000259" key="21">
    <source>
        <dbReference type="PROSITE" id="PS51184"/>
    </source>
</evidence>
<keyword evidence="24" id="KW-1185">Reference proteome</keyword>
<dbReference type="InterPro" id="IPR019787">
    <property type="entry name" value="Znf_PHD-finger"/>
</dbReference>
<feature type="compositionally biased region" description="Basic and acidic residues" evidence="18">
    <location>
        <begin position="380"/>
        <end position="389"/>
    </location>
</feature>
<dbReference type="EMBL" id="VSWD01000010">
    <property type="protein sequence ID" value="KAK3090508.1"/>
    <property type="molecule type" value="Genomic_DNA"/>
</dbReference>
<dbReference type="InterPro" id="IPR040477">
    <property type="entry name" value="KDM4-like_Tudor"/>
</dbReference>
<dbReference type="GO" id="GO:0000785">
    <property type="term" value="C:chromatin"/>
    <property type="evidence" value="ECO:0007669"/>
    <property type="project" value="TreeGrafter"/>
</dbReference>
<comment type="cofactor">
    <cofactor evidence="1">
        <name>Fe(2+)</name>
        <dbReference type="ChEBI" id="CHEBI:29033"/>
    </cofactor>
</comment>
<feature type="region of interest" description="Disordered" evidence="18">
    <location>
        <begin position="813"/>
        <end position="850"/>
    </location>
</feature>
<evidence type="ECO:0000256" key="9">
    <source>
        <dbReference type="ARBA" id="ARBA00022853"/>
    </source>
</evidence>
<dbReference type="InterPro" id="IPR034732">
    <property type="entry name" value="EPHD"/>
</dbReference>
<evidence type="ECO:0000256" key="6">
    <source>
        <dbReference type="ARBA" id="ARBA00022737"/>
    </source>
</evidence>
<dbReference type="PROSITE" id="PS51183">
    <property type="entry name" value="JMJN"/>
    <property type="match status" value="1"/>
</dbReference>
<dbReference type="PROSITE" id="PS01359">
    <property type="entry name" value="ZF_PHD_1"/>
    <property type="match status" value="1"/>
</dbReference>
<feature type="region of interest" description="Disordered" evidence="18">
    <location>
        <begin position="741"/>
        <end position="776"/>
    </location>
</feature>
<dbReference type="CDD" id="cd15675">
    <property type="entry name" value="ePHD_JMJD2"/>
    <property type="match status" value="1"/>
</dbReference>
<evidence type="ECO:0000256" key="3">
    <source>
        <dbReference type="ARBA" id="ARBA00009711"/>
    </source>
</evidence>
<feature type="domain" description="PHD-type" evidence="22">
    <location>
        <begin position="1686"/>
        <end position="1801"/>
    </location>
</feature>
<dbReference type="Pfam" id="PF13832">
    <property type="entry name" value="zf-HC5HC2H_2"/>
    <property type="match status" value="1"/>
</dbReference>
<dbReference type="InterPro" id="IPR019786">
    <property type="entry name" value="Zinc_finger_PHD-type_CS"/>
</dbReference>
<dbReference type="Gene3D" id="2.60.120.650">
    <property type="entry name" value="Cupin"/>
    <property type="match status" value="1"/>
</dbReference>
<keyword evidence="13" id="KW-0805">Transcription regulation</keyword>
<evidence type="ECO:0000256" key="7">
    <source>
        <dbReference type="ARBA" id="ARBA00022771"/>
    </source>
</evidence>
<feature type="compositionally biased region" description="Polar residues" evidence="18">
    <location>
        <begin position="813"/>
        <end position="839"/>
    </location>
</feature>
<dbReference type="Pfam" id="PF02373">
    <property type="entry name" value="JmjC"/>
    <property type="match status" value="1"/>
</dbReference>
<feature type="compositionally biased region" description="Polar residues" evidence="18">
    <location>
        <begin position="1391"/>
        <end position="1404"/>
    </location>
</feature>
<evidence type="ECO:0000256" key="15">
    <source>
        <dbReference type="ARBA" id="ARBA00023242"/>
    </source>
</evidence>
<keyword evidence="15" id="KW-0539">Nucleus</keyword>
<evidence type="ECO:0000256" key="10">
    <source>
        <dbReference type="ARBA" id="ARBA00022964"/>
    </source>
</evidence>
<dbReference type="Gene3D" id="3.10.330.70">
    <property type="match status" value="1"/>
</dbReference>
<dbReference type="FunFam" id="2.60.120.650:FF:000048">
    <property type="entry name" value="Lysine-specific demethylase 4A"/>
    <property type="match status" value="1"/>
</dbReference>
<evidence type="ECO:0000256" key="14">
    <source>
        <dbReference type="ARBA" id="ARBA00023163"/>
    </source>
</evidence>
<dbReference type="FunFam" id="3.10.330.70:FF:000001">
    <property type="entry name" value="Putative lysine-specific demethylase 4a"/>
    <property type="match status" value="1"/>
</dbReference>
<dbReference type="Pfam" id="PF18104">
    <property type="entry name" value="Tudor_2"/>
    <property type="match status" value="2"/>
</dbReference>
<gene>
    <name evidence="23" type="ORF">FSP39_012380</name>
</gene>
<feature type="domain" description="PHD-type" evidence="19">
    <location>
        <begin position="1620"/>
        <end position="1683"/>
    </location>
</feature>